<accession>A7LGZ6</accession>
<dbReference type="EMBL" id="EU015081">
    <property type="protein sequence ID" value="ABS86816.1"/>
    <property type="molecule type" value="Genomic_DNA"/>
</dbReference>
<name>A7LGZ6_9HELI</name>
<proteinExistence type="predicted"/>
<organism evidence="1">
    <name type="scientific">Helicobacter cetorum</name>
    <dbReference type="NCBI Taxonomy" id="138563"/>
    <lineage>
        <taxon>Bacteria</taxon>
        <taxon>Pseudomonadati</taxon>
        <taxon>Campylobacterota</taxon>
        <taxon>Epsilonproteobacteria</taxon>
        <taxon>Campylobacterales</taxon>
        <taxon>Helicobacteraceae</taxon>
        <taxon>Helicobacter</taxon>
    </lineage>
</organism>
<dbReference type="AlphaFoldDB" id="A7LGZ6"/>
<evidence type="ECO:0000313" key="1">
    <source>
        <dbReference type="EMBL" id="ABS86816.1"/>
    </source>
</evidence>
<gene>
    <name evidence="1" type="ORF">pz19w</name>
</gene>
<reference evidence="1" key="1">
    <citation type="submission" date="2007-07" db="EMBL/GenBank/DDBJ databases">
        <title>Plasticity zones in Helicobacters: population, sequence and functional analyses.</title>
        <authorList>
            <person name="Kersulyte D."/>
            <person name="Lee W."/>
            <person name="Subramaniam D."/>
            <person name="Kalia A."/>
            <person name="Dailidiene D."/>
            <person name="Anant S."/>
            <person name="Berg D.E."/>
        </authorList>
    </citation>
    <scope>NUCLEOTIDE SEQUENCE</scope>
    <source>
        <strain evidence="1">MIT-00-7128</strain>
    </source>
</reference>
<sequence>MQKLLETYKQIKTKDKFANLIIPNQLETKRDFYLFNKILFQYNFLFGIRFVIENNKWRKSGWCRVELQDVDFTHLVYNILSPAILKTFKNTDFIENFKQDLETKRPIELSPKYRIRHKFENLYKRIATEQNREVILKTSEYLIEVVHS</sequence>
<protein>
    <submittedName>
        <fullName evidence="1">Uncharacterized protein</fullName>
    </submittedName>
</protein>